<name>A0A0H2Z8Y6_PSEAB</name>
<evidence type="ECO:0000256" key="1">
    <source>
        <dbReference type="SAM" id="MobiDB-lite"/>
    </source>
</evidence>
<reference evidence="2 3" key="1">
    <citation type="journal article" date="2006" name="Genome Biol.">
        <title>Genomic analysis reveals that Pseudomonas aeruginosa virulence is combinatorial.</title>
        <authorList>
            <person name="Lee D.G."/>
            <person name="Urbach J.M."/>
            <person name="Wu G."/>
            <person name="Liberati N.T."/>
            <person name="Feinbaum R.L."/>
            <person name="Miyata S."/>
            <person name="Diggins L.T."/>
            <person name="He J."/>
            <person name="Saucier M."/>
            <person name="Deziel E."/>
            <person name="Friedman L."/>
            <person name="Li L."/>
            <person name="Grills G."/>
            <person name="Montgomery K."/>
            <person name="Kucherlapati R."/>
            <person name="Rahme L.G."/>
            <person name="Ausubel F.M."/>
        </authorList>
    </citation>
    <scope>NUCLEOTIDE SEQUENCE [LARGE SCALE GENOMIC DNA]</scope>
    <source>
        <strain evidence="2 3">UCBPP-PA14</strain>
    </source>
</reference>
<dbReference type="BioCyc" id="PAER208963:G1G74-3869-MONOMER"/>
<sequence>MERAESGTPVYSFLGRPDLSGRPILLPLDKGPVMKLWLQNLAWQLGVALGLIEPPRMQPIPVENDEQRRRLAARQRR</sequence>
<gene>
    <name evidence="2" type="ordered locus">PA14_46160</name>
</gene>
<dbReference type="NCBIfam" id="NF041729">
    <property type="entry name" value="PA1414_fam"/>
    <property type="match status" value="1"/>
</dbReference>
<accession>A0A0H2Z8Y6</accession>
<dbReference type="EMBL" id="CP000438">
    <property type="protein sequence ID" value="ABJ10596.1"/>
    <property type="molecule type" value="Genomic_DNA"/>
</dbReference>
<protein>
    <submittedName>
        <fullName evidence="2">Uncharacterized protein</fullName>
    </submittedName>
</protein>
<dbReference type="InterPro" id="IPR049792">
    <property type="entry name" value="PA1414-like"/>
</dbReference>
<dbReference type="HOGENOM" id="CLU_2635260_0_0_6"/>
<evidence type="ECO:0000313" key="3">
    <source>
        <dbReference type="Proteomes" id="UP000000653"/>
    </source>
</evidence>
<dbReference type="AlphaFoldDB" id="A0A0H2Z8Y6"/>
<dbReference type="Proteomes" id="UP000000653">
    <property type="component" value="Chromosome"/>
</dbReference>
<proteinExistence type="predicted"/>
<feature type="region of interest" description="Disordered" evidence="1">
    <location>
        <begin position="57"/>
        <end position="77"/>
    </location>
</feature>
<evidence type="ECO:0000313" key="2">
    <source>
        <dbReference type="EMBL" id="ABJ10596.1"/>
    </source>
</evidence>
<dbReference type="KEGG" id="pau:PA14_46160"/>
<organism evidence="2 3">
    <name type="scientific">Pseudomonas aeruginosa (strain UCBPP-PA14)</name>
    <dbReference type="NCBI Taxonomy" id="208963"/>
    <lineage>
        <taxon>Bacteria</taxon>
        <taxon>Pseudomonadati</taxon>
        <taxon>Pseudomonadota</taxon>
        <taxon>Gammaproteobacteria</taxon>
        <taxon>Pseudomonadales</taxon>
        <taxon>Pseudomonadaceae</taxon>
        <taxon>Pseudomonas</taxon>
    </lineage>
</organism>